<dbReference type="AlphaFoldDB" id="A0A8H6VV77"/>
<sequence length="413" mass="45994">MLAMATSKHEERLLRSTSSLHSALLRFPLAMTPDEVVVLQGIGRDWVHGFIAIVHHTFWMTVYAALVLKASFLLLRKDRRTLRTYIFFSLAIFTMFAIALVLLALDFTTFILEGKITLMQLQPGDAVGDRLDVANKRIFKIISALDALYAYMSLLGDAIIIHRVRAVGQYFHRYVFLIPCALLLGSTVATLMLTYCVAVAGDEIVLGSFEKPAFCHNVQQVTYIMPMATTAVTTVMIGHAAWRHRNVVAPVYSDGSAGGTGKRRRSQAERLLMLLVESGFFYFLFFLIQVIGDITQVEALINSSTTLTILMMMFDYSSSTFVGIYPTVIVLLAHSRHGVIDDGTAVSRTRASKHVGEISTIRLGGPRMPVDATGSAATDTTFPVDMLGDNTHELDDRSWRKRDKQRPMETTEQ</sequence>
<keyword evidence="2" id="KW-1133">Transmembrane helix</keyword>
<gene>
    <name evidence="3" type="ORF">MIND_01277800</name>
</gene>
<protein>
    <submittedName>
        <fullName evidence="3">Uncharacterized protein</fullName>
    </submittedName>
</protein>
<feature type="transmembrane region" description="Helical" evidence="2">
    <location>
        <begin position="311"/>
        <end position="333"/>
    </location>
</feature>
<dbReference type="EMBL" id="JACAZF010000013">
    <property type="protein sequence ID" value="KAF7291333.1"/>
    <property type="molecule type" value="Genomic_DNA"/>
</dbReference>
<evidence type="ECO:0000256" key="1">
    <source>
        <dbReference type="SAM" id="MobiDB-lite"/>
    </source>
</evidence>
<feature type="transmembrane region" description="Helical" evidence="2">
    <location>
        <begin position="174"/>
        <end position="201"/>
    </location>
</feature>
<dbReference type="OrthoDB" id="3248740at2759"/>
<name>A0A8H6VV77_9AGAR</name>
<feature type="transmembrane region" description="Helical" evidence="2">
    <location>
        <begin position="138"/>
        <end position="162"/>
    </location>
</feature>
<comment type="caution">
    <text evidence="3">The sequence shown here is derived from an EMBL/GenBank/DDBJ whole genome shotgun (WGS) entry which is preliminary data.</text>
</comment>
<feature type="transmembrane region" description="Helical" evidence="2">
    <location>
        <begin position="53"/>
        <end position="75"/>
    </location>
</feature>
<evidence type="ECO:0000313" key="4">
    <source>
        <dbReference type="Proteomes" id="UP000636479"/>
    </source>
</evidence>
<keyword evidence="2" id="KW-0812">Transmembrane</keyword>
<evidence type="ECO:0000313" key="3">
    <source>
        <dbReference type="EMBL" id="KAF7291333.1"/>
    </source>
</evidence>
<feature type="region of interest" description="Disordered" evidence="1">
    <location>
        <begin position="386"/>
        <end position="413"/>
    </location>
</feature>
<feature type="transmembrane region" description="Helical" evidence="2">
    <location>
        <begin position="221"/>
        <end position="242"/>
    </location>
</feature>
<keyword evidence="4" id="KW-1185">Reference proteome</keyword>
<proteinExistence type="predicted"/>
<organism evidence="3 4">
    <name type="scientific">Mycena indigotica</name>
    <dbReference type="NCBI Taxonomy" id="2126181"/>
    <lineage>
        <taxon>Eukaryota</taxon>
        <taxon>Fungi</taxon>
        <taxon>Dikarya</taxon>
        <taxon>Basidiomycota</taxon>
        <taxon>Agaricomycotina</taxon>
        <taxon>Agaricomycetes</taxon>
        <taxon>Agaricomycetidae</taxon>
        <taxon>Agaricales</taxon>
        <taxon>Marasmiineae</taxon>
        <taxon>Mycenaceae</taxon>
        <taxon>Mycena</taxon>
    </lineage>
</organism>
<dbReference type="Proteomes" id="UP000636479">
    <property type="component" value="Unassembled WGS sequence"/>
</dbReference>
<dbReference type="GeneID" id="59351765"/>
<evidence type="ECO:0000256" key="2">
    <source>
        <dbReference type="SAM" id="Phobius"/>
    </source>
</evidence>
<reference evidence="3" key="1">
    <citation type="submission" date="2020-05" db="EMBL/GenBank/DDBJ databases">
        <title>Mycena genomes resolve the evolution of fungal bioluminescence.</title>
        <authorList>
            <person name="Tsai I.J."/>
        </authorList>
    </citation>
    <scope>NUCLEOTIDE SEQUENCE</scope>
    <source>
        <strain evidence="3">171206Taipei</strain>
    </source>
</reference>
<feature type="transmembrane region" description="Helical" evidence="2">
    <location>
        <begin position="271"/>
        <end position="291"/>
    </location>
</feature>
<keyword evidence="2" id="KW-0472">Membrane</keyword>
<feature type="transmembrane region" description="Helical" evidence="2">
    <location>
        <begin position="87"/>
        <end position="112"/>
    </location>
</feature>
<dbReference type="RefSeq" id="XP_037214455.1">
    <property type="nucleotide sequence ID" value="XM_037369249.1"/>
</dbReference>
<accession>A0A8H6VV77</accession>